<gene>
    <name evidence="2" type="ORF">P3T76_012663</name>
</gene>
<organism evidence="2 3">
    <name type="scientific">Phytophthora citrophthora</name>
    <dbReference type="NCBI Taxonomy" id="4793"/>
    <lineage>
        <taxon>Eukaryota</taxon>
        <taxon>Sar</taxon>
        <taxon>Stramenopiles</taxon>
        <taxon>Oomycota</taxon>
        <taxon>Peronosporomycetes</taxon>
        <taxon>Peronosporales</taxon>
        <taxon>Peronosporaceae</taxon>
        <taxon>Phytophthora</taxon>
    </lineage>
</organism>
<reference evidence="2" key="1">
    <citation type="submission" date="2023-08" db="EMBL/GenBank/DDBJ databases">
        <title>Reference Genome Resource for the Citrus Pathogen Phytophthora citrophthora.</title>
        <authorList>
            <person name="Moller H."/>
            <person name="Coetzee B."/>
            <person name="Rose L.J."/>
            <person name="Van Niekerk J.M."/>
        </authorList>
    </citation>
    <scope>NUCLEOTIDE SEQUENCE</scope>
    <source>
        <strain evidence="2">STE-U-9442</strain>
    </source>
</reference>
<keyword evidence="3" id="KW-1185">Reference proteome</keyword>
<dbReference type="EMBL" id="JASMQC010000032">
    <property type="protein sequence ID" value="KAK1931731.1"/>
    <property type="molecule type" value="Genomic_DNA"/>
</dbReference>
<accession>A0AAD9LCT5</accession>
<feature type="region of interest" description="Disordered" evidence="1">
    <location>
        <begin position="41"/>
        <end position="60"/>
    </location>
</feature>
<sequence>MSSGFGFKDREGRCYQFWKSVEQCSVRYLFTSDGEKPPELRSAANLHETQITTPWTAKCP</sequence>
<evidence type="ECO:0000256" key="1">
    <source>
        <dbReference type="SAM" id="MobiDB-lite"/>
    </source>
</evidence>
<comment type="caution">
    <text evidence="2">The sequence shown here is derived from an EMBL/GenBank/DDBJ whole genome shotgun (WGS) entry which is preliminary data.</text>
</comment>
<name>A0AAD9LCT5_9STRA</name>
<dbReference type="Proteomes" id="UP001259832">
    <property type="component" value="Unassembled WGS sequence"/>
</dbReference>
<feature type="compositionally biased region" description="Polar residues" evidence="1">
    <location>
        <begin position="47"/>
        <end position="60"/>
    </location>
</feature>
<proteinExistence type="predicted"/>
<evidence type="ECO:0000313" key="3">
    <source>
        <dbReference type="Proteomes" id="UP001259832"/>
    </source>
</evidence>
<protein>
    <submittedName>
        <fullName evidence="2">Uncharacterized protein</fullName>
    </submittedName>
</protein>
<evidence type="ECO:0000313" key="2">
    <source>
        <dbReference type="EMBL" id="KAK1931731.1"/>
    </source>
</evidence>
<dbReference type="AlphaFoldDB" id="A0AAD9LCT5"/>